<dbReference type="InterPro" id="IPR050312">
    <property type="entry name" value="IolE/XylAMocC-like"/>
</dbReference>
<keyword evidence="2" id="KW-0413">Isomerase</keyword>
<organism evidence="2 3">
    <name type="scientific">Halogranum gelatinilyticum</name>
    <dbReference type="NCBI Taxonomy" id="660521"/>
    <lineage>
        <taxon>Archaea</taxon>
        <taxon>Methanobacteriati</taxon>
        <taxon>Methanobacteriota</taxon>
        <taxon>Stenosarchaea group</taxon>
        <taxon>Halobacteria</taxon>
        <taxon>Halobacteriales</taxon>
        <taxon>Haloferacaceae</taxon>
    </lineage>
</organism>
<evidence type="ECO:0000313" key="3">
    <source>
        <dbReference type="Proteomes" id="UP000199451"/>
    </source>
</evidence>
<dbReference type="OrthoDB" id="165864at2157"/>
<protein>
    <submittedName>
        <fullName evidence="2">Sugar phosphate isomerase/epimerase</fullName>
    </submittedName>
</protein>
<dbReference type="InterPro" id="IPR036237">
    <property type="entry name" value="Xyl_isomerase-like_sf"/>
</dbReference>
<dbReference type="GO" id="GO:0016853">
    <property type="term" value="F:isomerase activity"/>
    <property type="evidence" value="ECO:0007669"/>
    <property type="project" value="UniProtKB-KW"/>
</dbReference>
<name>A0A1G9TUJ4_9EURY</name>
<gene>
    <name evidence="2" type="ORF">SAMN04487949_1919</name>
</gene>
<reference evidence="3" key="1">
    <citation type="submission" date="2016-10" db="EMBL/GenBank/DDBJ databases">
        <authorList>
            <person name="Varghese N."/>
            <person name="Submissions S."/>
        </authorList>
    </citation>
    <scope>NUCLEOTIDE SEQUENCE [LARGE SCALE GENOMIC DNA]</scope>
    <source>
        <strain evidence="3">CGMCC 1.10119</strain>
    </source>
</reference>
<dbReference type="SUPFAM" id="SSF51658">
    <property type="entry name" value="Xylose isomerase-like"/>
    <property type="match status" value="1"/>
</dbReference>
<dbReference type="EMBL" id="FNHL01000002">
    <property type="protein sequence ID" value="SDM51399.1"/>
    <property type="molecule type" value="Genomic_DNA"/>
</dbReference>
<dbReference type="STRING" id="660521.SAMN04487949_1919"/>
<dbReference type="PANTHER" id="PTHR12110:SF41">
    <property type="entry name" value="INOSOSE DEHYDRATASE"/>
    <property type="match status" value="1"/>
</dbReference>
<dbReference type="Pfam" id="PF01261">
    <property type="entry name" value="AP_endonuc_2"/>
    <property type="match status" value="1"/>
</dbReference>
<sequence length="255" mass="26938">MDTAIQLYSLRSLDEPLEETLARVADAGLDGAEFAGTGDASPTELRATLDEQGLAAAGAHVPIEVIEDDVADIVRTCTLLGTDTLVVPILDADRFADADAVAETATMLSELAERVADDGLRLAYHNHELEFVAVDGDGAGDGEESETAFERLVETTEGVDFELDVGWAHAAGADPVALIEQYGERISRVHLKDVAVDAAAERGGRPVDLGVGDVPLVECAEAARAADVDWAVFEHDAPEDPVAFVESAGEWSDRV</sequence>
<dbReference type="InterPro" id="IPR013022">
    <property type="entry name" value="Xyl_isomerase-like_TIM-brl"/>
</dbReference>
<dbReference type="AlphaFoldDB" id="A0A1G9TUJ4"/>
<accession>A0A1G9TUJ4</accession>
<evidence type="ECO:0000259" key="1">
    <source>
        <dbReference type="Pfam" id="PF01261"/>
    </source>
</evidence>
<keyword evidence="3" id="KW-1185">Reference proteome</keyword>
<dbReference type="Gene3D" id="3.20.20.150">
    <property type="entry name" value="Divalent-metal-dependent TIM barrel enzymes"/>
    <property type="match status" value="1"/>
</dbReference>
<dbReference type="PANTHER" id="PTHR12110">
    <property type="entry name" value="HYDROXYPYRUVATE ISOMERASE"/>
    <property type="match status" value="1"/>
</dbReference>
<feature type="domain" description="Xylose isomerase-like TIM barrel" evidence="1">
    <location>
        <begin position="21"/>
        <end position="239"/>
    </location>
</feature>
<evidence type="ECO:0000313" key="2">
    <source>
        <dbReference type="EMBL" id="SDM51399.1"/>
    </source>
</evidence>
<dbReference type="Proteomes" id="UP000199451">
    <property type="component" value="Unassembled WGS sequence"/>
</dbReference>
<proteinExistence type="predicted"/>
<dbReference type="RefSeq" id="WP_089697081.1">
    <property type="nucleotide sequence ID" value="NZ_FNHL01000002.1"/>
</dbReference>